<organism evidence="3 4">
    <name type="scientific">Devosia pacifica</name>
    <dbReference type="NCBI Taxonomy" id="1335967"/>
    <lineage>
        <taxon>Bacteria</taxon>
        <taxon>Pseudomonadati</taxon>
        <taxon>Pseudomonadota</taxon>
        <taxon>Alphaproteobacteria</taxon>
        <taxon>Hyphomicrobiales</taxon>
        <taxon>Devosiaceae</taxon>
        <taxon>Devosia</taxon>
    </lineage>
</organism>
<reference evidence="3" key="1">
    <citation type="journal article" date="2014" name="Int. J. Syst. Evol. Microbiol.">
        <title>Complete genome sequence of Corynebacterium casei LMG S-19264T (=DSM 44701T), isolated from a smear-ripened cheese.</title>
        <authorList>
            <consortium name="US DOE Joint Genome Institute (JGI-PGF)"/>
            <person name="Walter F."/>
            <person name="Albersmeier A."/>
            <person name="Kalinowski J."/>
            <person name="Ruckert C."/>
        </authorList>
    </citation>
    <scope>NUCLEOTIDE SEQUENCE</scope>
    <source>
        <strain evidence="3">KCTC 32437</strain>
    </source>
</reference>
<keyword evidence="4" id="KW-1185">Reference proteome</keyword>
<feature type="region of interest" description="Disordered" evidence="1">
    <location>
        <begin position="57"/>
        <end position="81"/>
    </location>
</feature>
<evidence type="ECO:0000256" key="1">
    <source>
        <dbReference type="SAM" id="MobiDB-lite"/>
    </source>
</evidence>
<dbReference type="EMBL" id="BMZE01000001">
    <property type="protein sequence ID" value="GHA16062.1"/>
    <property type="molecule type" value="Genomic_DNA"/>
</dbReference>
<keyword evidence="2" id="KW-0732">Signal</keyword>
<comment type="caution">
    <text evidence="3">The sequence shown here is derived from an EMBL/GenBank/DDBJ whole genome shotgun (WGS) entry which is preliminary data.</text>
</comment>
<dbReference type="AlphaFoldDB" id="A0A918VR30"/>
<evidence type="ECO:0000313" key="3">
    <source>
        <dbReference type="EMBL" id="GHA16062.1"/>
    </source>
</evidence>
<evidence type="ECO:0000313" key="4">
    <source>
        <dbReference type="Proteomes" id="UP000646579"/>
    </source>
</evidence>
<gene>
    <name evidence="3" type="ORF">GCM10007989_08830</name>
</gene>
<dbReference type="Proteomes" id="UP000646579">
    <property type="component" value="Unassembled WGS sequence"/>
</dbReference>
<accession>A0A918VR30</accession>
<reference evidence="3" key="2">
    <citation type="submission" date="2020-09" db="EMBL/GenBank/DDBJ databases">
        <authorList>
            <person name="Sun Q."/>
            <person name="Kim S."/>
        </authorList>
    </citation>
    <scope>NUCLEOTIDE SEQUENCE</scope>
    <source>
        <strain evidence="3">KCTC 32437</strain>
    </source>
</reference>
<protein>
    <submittedName>
        <fullName evidence="3">Uncharacterized protein</fullName>
    </submittedName>
</protein>
<sequence>MHIKTLVSTFAIGAALAFAGPAAAQTMINGTEISEDDMAAVEARCDELFVASATDSIANDNDDGIEEDNDSAGSIDATIEDAPDVNDLENATTTIDLDTIDLQACMDAGLVGMEDDAM</sequence>
<evidence type="ECO:0000256" key="2">
    <source>
        <dbReference type="SAM" id="SignalP"/>
    </source>
</evidence>
<name>A0A918VR30_9HYPH</name>
<proteinExistence type="predicted"/>
<feature type="chain" id="PRO_5037111912" evidence="2">
    <location>
        <begin position="25"/>
        <end position="118"/>
    </location>
</feature>
<feature type="compositionally biased region" description="Acidic residues" evidence="1">
    <location>
        <begin position="60"/>
        <end position="70"/>
    </location>
</feature>
<dbReference type="RefSeq" id="WP_189423765.1">
    <property type="nucleotide sequence ID" value="NZ_BMZE01000001.1"/>
</dbReference>
<feature type="signal peptide" evidence="2">
    <location>
        <begin position="1"/>
        <end position="24"/>
    </location>
</feature>